<dbReference type="OrthoDB" id="9178397at2"/>
<evidence type="ECO:0000259" key="5">
    <source>
        <dbReference type="PROSITE" id="PS50931"/>
    </source>
</evidence>
<dbReference type="Gene3D" id="1.10.10.10">
    <property type="entry name" value="Winged helix-like DNA-binding domain superfamily/Winged helix DNA-binding domain"/>
    <property type="match status" value="1"/>
</dbReference>
<dbReference type="GO" id="GO:0006351">
    <property type="term" value="P:DNA-templated transcription"/>
    <property type="evidence" value="ECO:0007669"/>
    <property type="project" value="TreeGrafter"/>
</dbReference>
<accession>A0A3D8K1E0</accession>
<sequence length="297" mass="32276">MKRLPVVRTLLSFEAVAEYSSFSSAAASIGMTHGAISHQMRTLEEWLGQPVFERHSGGVRLTRNGERLRQACKHAFSILEQECQQIRSDAATQALTIACSTTFLAQWLLPRIEGFAQEHPDLLLHFQTRTTVDALLAGKVDVLILSGHSSSPVEGADVTRLVTDRIGPVCSPSWPTPPTGLEQIRDVPLLHATSRLNAWSEWIDAVGLKLDLPGGTVFESLSLSIEAAKGGLGFAIAPEFLVRHEILNGTLIAPLGFSAVDRGTWIYTRSEEGQRSKSASFVDWLLGAGLELAPASR</sequence>
<dbReference type="Pfam" id="PF00126">
    <property type="entry name" value="HTH_1"/>
    <property type="match status" value="1"/>
</dbReference>
<dbReference type="AlphaFoldDB" id="A0A3D8K1E0"/>
<comment type="similarity">
    <text evidence="1">Belongs to the LysR transcriptional regulatory family.</text>
</comment>
<dbReference type="PRINTS" id="PR00039">
    <property type="entry name" value="HTHLYSR"/>
</dbReference>
<dbReference type="InterPro" id="IPR036388">
    <property type="entry name" value="WH-like_DNA-bd_sf"/>
</dbReference>
<gene>
    <name evidence="6" type="ORF">DWV00_14055</name>
</gene>
<dbReference type="GO" id="GO:0003700">
    <property type="term" value="F:DNA-binding transcription factor activity"/>
    <property type="evidence" value="ECO:0007669"/>
    <property type="project" value="InterPro"/>
</dbReference>
<evidence type="ECO:0000256" key="4">
    <source>
        <dbReference type="ARBA" id="ARBA00023163"/>
    </source>
</evidence>
<dbReference type="Pfam" id="PF03466">
    <property type="entry name" value="LysR_substrate"/>
    <property type="match status" value="1"/>
</dbReference>
<dbReference type="Gene3D" id="3.40.190.10">
    <property type="entry name" value="Periplasmic binding protein-like II"/>
    <property type="match status" value="2"/>
</dbReference>
<dbReference type="SUPFAM" id="SSF53850">
    <property type="entry name" value="Periplasmic binding protein-like II"/>
    <property type="match status" value="1"/>
</dbReference>
<name>A0A3D8K1E0_9BURK</name>
<dbReference type="Proteomes" id="UP000256838">
    <property type="component" value="Unassembled WGS sequence"/>
</dbReference>
<proteinExistence type="inferred from homology"/>
<dbReference type="InterPro" id="IPR000847">
    <property type="entry name" value="LysR_HTH_N"/>
</dbReference>
<dbReference type="PANTHER" id="PTHR30537:SF74">
    <property type="entry name" value="HTH-TYPE TRANSCRIPTIONAL REGULATOR TRPI"/>
    <property type="match status" value="1"/>
</dbReference>
<dbReference type="PROSITE" id="PS50931">
    <property type="entry name" value="HTH_LYSR"/>
    <property type="match status" value="1"/>
</dbReference>
<evidence type="ECO:0000256" key="1">
    <source>
        <dbReference type="ARBA" id="ARBA00009437"/>
    </source>
</evidence>
<evidence type="ECO:0000313" key="7">
    <source>
        <dbReference type="Proteomes" id="UP000256838"/>
    </source>
</evidence>
<evidence type="ECO:0000256" key="2">
    <source>
        <dbReference type="ARBA" id="ARBA00023015"/>
    </source>
</evidence>
<dbReference type="EMBL" id="QRGA01000007">
    <property type="protein sequence ID" value="RDU98421.1"/>
    <property type="molecule type" value="Genomic_DNA"/>
</dbReference>
<evidence type="ECO:0000256" key="3">
    <source>
        <dbReference type="ARBA" id="ARBA00023125"/>
    </source>
</evidence>
<dbReference type="RefSeq" id="WP_147297897.1">
    <property type="nucleotide sequence ID" value="NZ_QRGA01000007.1"/>
</dbReference>
<dbReference type="GO" id="GO:0043565">
    <property type="term" value="F:sequence-specific DNA binding"/>
    <property type="evidence" value="ECO:0007669"/>
    <property type="project" value="TreeGrafter"/>
</dbReference>
<dbReference type="InterPro" id="IPR058163">
    <property type="entry name" value="LysR-type_TF_proteobact-type"/>
</dbReference>
<organism evidence="6 7">
    <name type="scientific">Trinickia dinghuensis</name>
    <dbReference type="NCBI Taxonomy" id="2291023"/>
    <lineage>
        <taxon>Bacteria</taxon>
        <taxon>Pseudomonadati</taxon>
        <taxon>Pseudomonadota</taxon>
        <taxon>Betaproteobacteria</taxon>
        <taxon>Burkholderiales</taxon>
        <taxon>Burkholderiaceae</taxon>
        <taxon>Trinickia</taxon>
    </lineage>
</organism>
<keyword evidence="3" id="KW-0238">DNA-binding</keyword>
<reference evidence="6 7" key="1">
    <citation type="submission" date="2018-08" db="EMBL/GenBank/DDBJ databases">
        <title>Paraburkholderia sp. DHOM06 isolated from forest soil.</title>
        <authorList>
            <person name="Gao Z.-H."/>
            <person name="Qiu L.-H."/>
        </authorList>
    </citation>
    <scope>NUCLEOTIDE SEQUENCE [LARGE SCALE GENOMIC DNA]</scope>
    <source>
        <strain evidence="6 7">DHOM06</strain>
    </source>
</reference>
<keyword evidence="2" id="KW-0805">Transcription regulation</keyword>
<dbReference type="InterPro" id="IPR036390">
    <property type="entry name" value="WH_DNA-bd_sf"/>
</dbReference>
<dbReference type="InterPro" id="IPR005119">
    <property type="entry name" value="LysR_subst-bd"/>
</dbReference>
<dbReference type="CDD" id="cd08432">
    <property type="entry name" value="PBP2_GcdR_TrpI_HvrB_AmpR_like"/>
    <property type="match status" value="1"/>
</dbReference>
<keyword evidence="7" id="KW-1185">Reference proteome</keyword>
<keyword evidence="4" id="KW-0804">Transcription</keyword>
<dbReference type="PANTHER" id="PTHR30537">
    <property type="entry name" value="HTH-TYPE TRANSCRIPTIONAL REGULATOR"/>
    <property type="match status" value="1"/>
</dbReference>
<feature type="domain" description="HTH lysR-type" evidence="5">
    <location>
        <begin position="13"/>
        <end position="62"/>
    </location>
</feature>
<evidence type="ECO:0000313" key="6">
    <source>
        <dbReference type="EMBL" id="RDU98421.1"/>
    </source>
</evidence>
<comment type="caution">
    <text evidence="6">The sequence shown here is derived from an EMBL/GenBank/DDBJ whole genome shotgun (WGS) entry which is preliminary data.</text>
</comment>
<protein>
    <submittedName>
        <fullName evidence="6">LysR family transcriptional regulator</fullName>
    </submittedName>
</protein>
<dbReference type="SUPFAM" id="SSF46785">
    <property type="entry name" value="Winged helix' DNA-binding domain"/>
    <property type="match status" value="1"/>
</dbReference>